<sequence>MPFSPDTSAGYLINDLARRFAAALQAQIKPMGLSTGVFPIMVQLWEKDGLTQAELVRLVGIEQATMANTLARMQRDGLIERRRSDADGRVQENRLTEKGKGLHVPAIEAALAVNKSALSGLSPEERDQFLGLLSKAIQTFDSEEQLQRSPRVQLPTD</sequence>
<evidence type="ECO:0000259" key="4">
    <source>
        <dbReference type="PROSITE" id="PS50995"/>
    </source>
</evidence>
<evidence type="ECO:0000256" key="1">
    <source>
        <dbReference type="ARBA" id="ARBA00023015"/>
    </source>
</evidence>
<dbReference type="PANTHER" id="PTHR42756:SF1">
    <property type="entry name" value="TRANSCRIPTIONAL REPRESSOR OF EMRAB OPERON"/>
    <property type="match status" value="1"/>
</dbReference>
<evidence type="ECO:0000313" key="5">
    <source>
        <dbReference type="EMBL" id="QRF68533.1"/>
    </source>
</evidence>
<reference evidence="5 6" key="1">
    <citation type="submission" date="2019-12" db="EMBL/GenBank/DDBJ databases">
        <title>Complete Genome Sequence of a Quorum-Sensing Bacterium,Rhodobacteraceae bacterium C31, Isolated from a marine microalgae symbiotic bacteria.</title>
        <authorList>
            <person name="Zhang Y."/>
        </authorList>
    </citation>
    <scope>NUCLEOTIDE SEQUENCE [LARGE SCALE GENOMIC DNA]</scope>
    <source>
        <strain evidence="5 6">C31</strain>
    </source>
</reference>
<dbReference type="PRINTS" id="PR00598">
    <property type="entry name" value="HTHMARR"/>
</dbReference>
<keyword evidence="6" id="KW-1185">Reference proteome</keyword>
<evidence type="ECO:0000313" key="6">
    <source>
        <dbReference type="Proteomes" id="UP000596387"/>
    </source>
</evidence>
<dbReference type="InterPro" id="IPR036388">
    <property type="entry name" value="WH-like_DNA-bd_sf"/>
</dbReference>
<dbReference type="PANTHER" id="PTHR42756">
    <property type="entry name" value="TRANSCRIPTIONAL REGULATOR, MARR"/>
    <property type="match status" value="1"/>
</dbReference>
<proteinExistence type="predicted"/>
<keyword evidence="1" id="KW-0805">Transcription regulation</keyword>
<accession>A0ABX7FDR1</accession>
<name>A0ABX7FDR1_9RHOB</name>
<dbReference type="SUPFAM" id="SSF46785">
    <property type="entry name" value="Winged helix' DNA-binding domain"/>
    <property type="match status" value="1"/>
</dbReference>
<evidence type="ECO:0000256" key="3">
    <source>
        <dbReference type="ARBA" id="ARBA00023163"/>
    </source>
</evidence>
<dbReference type="PROSITE" id="PS50995">
    <property type="entry name" value="HTH_MARR_2"/>
    <property type="match status" value="1"/>
</dbReference>
<keyword evidence="3" id="KW-0804">Transcription</keyword>
<feature type="domain" description="HTH marR-type" evidence="4">
    <location>
        <begin position="6"/>
        <end position="138"/>
    </location>
</feature>
<evidence type="ECO:0000256" key="2">
    <source>
        <dbReference type="ARBA" id="ARBA00023125"/>
    </source>
</evidence>
<dbReference type="InterPro" id="IPR000835">
    <property type="entry name" value="HTH_MarR-typ"/>
</dbReference>
<organism evidence="5 6">
    <name type="scientific">Ponticoccus alexandrii</name>
    <dbReference type="NCBI Taxonomy" id="1943633"/>
    <lineage>
        <taxon>Bacteria</taxon>
        <taxon>Pseudomonadati</taxon>
        <taxon>Pseudomonadota</taxon>
        <taxon>Alphaproteobacteria</taxon>
        <taxon>Rhodobacterales</taxon>
        <taxon>Roseobacteraceae</taxon>
        <taxon>Ponticoccus</taxon>
    </lineage>
</organism>
<dbReference type="SMART" id="SM00347">
    <property type="entry name" value="HTH_MARR"/>
    <property type="match status" value="1"/>
</dbReference>
<dbReference type="Gene3D" id="1.10.10.10">
    <property type="entry name" value="Winged helix-like DNA-binding domain superfamily/Winged helix DNA-binding domain"/>
    <property type="match status" value="1"/>
</dbReference>
<dbReference type="InterPro" id="IPR036390">
    <property type="entry name" value="WH_DNA-bd_sf"/>
</dbReference>
<dbReference type="Pfam" id="PF01047">
    <property type="entry name" value="MarR"/>
    <property type="match status" value="1"/>
</dbReference>
<gene>
    <name evidence="5" type="ORF">GQA70_15440</name>
</gene>
<dbReference type="Proteomes" id="UP000596387">
    <property type="component" value="Chromosome"/>
</dbReference>
<keyword evidence="2" id="KW-0238">DNA-binding</keyword>
<dbReference type="EMBL" id="CP047166">
    <property type="protein sequence ID" value="QRF68533.1"/>
    <property type="molecule type" value="Genomic_DNA"/>
</dbReference>
<protein>
    <submittedName>
        <fullName evidence="5">MarR family transcriptional regulator</fullName>
    </submittedName>
</protein>